<dbReference type="InterPro" id="IPR009057">
    <property type="entry name" value="Homeodomain-like_sf"/>
</dbReference>
<name>A0ABU8MC83_9PSEU</name>
<dbReference type="PANTHER" id="PTHR30055">
    <property type="entry name" value="HTH-TYPE TRANSCRIPTIONAL REGULATOR RUTR"/>
    <property type="match status" value="1"/>
</dbReference>
<protein>
    <submittedName>
        <fullName evidence="6">TetR/AcrR family transcriptional regulator</fullName>
    </submittedName>
</protein>
<accession>A0ABU8MC83</accession>
<dbReference type="PRINTS" id="PR00455">
    <property type="entry name" value="HTHTETR"/>
</dbReference>
<evidence type="ECO:0000259" key="5">
    <source>
        <dbReference type="PROSITE" id="PS50977"/>
    </source>
</evidence>
<keyword evidence="1" id="KW-0805">Transcription regulation</keyword>
<dbReference type="SUPFAM" id="SSF46689">
    <property type="entry name" value="Homeodomain-like"/>
    <property type="match status" value="1"/>
</dbReference>
<dbReference type="PANTHER" id="PTHR30055:SF234">
    <property type="entry name" value="HTH-TYPE TRANSCRIPTIONAL REGULATOR BETI"/>
    <property type="match status" value="1"/>
</dbReference>
<evidence type="ECO:0000256" key="3">
    <source>
        <dbReference type="ARBA" id="ARBA00023163"/>
    </source>
</evidence>
<gene>
    <name evidence="6" type="ORF">WCD58_24030</name>
</gene>
<organism evidence="6 7">
    <name type="scientific">Actinomycetospora flava</name>
    <dbReference type="NCBI Taxonomy" id="3129232"/>
    <lineage>
        <taxon>Bacteria</taxon>
        <taxon>Bacillati</taxon>
        <taxon>Actinomycetota</taxon>
        <taxon>Actinomycetes</taxon>
        <taxon>Pseudonocardiales</taxon>
        <taxon>Pseudonocardiaceae</taxon>
        <taxon>Actinomycetospora</taxon>
    </lineage>
</organism>
<keyword evidence="3" id="KW-0804">Transcription</keyword>
<dbReference type="InterPro" id="IPR049445">
    <property type="entry name" value="TetR_SbtR-like_C"/>
</dbReference>
<dbReference type="InterPro" id="IPR036271">
    <property type="entry name" value="Tet_transcr_reg_TetR-rel_C_sf"/>
</dbReference>
<feature type="DNA-binding region" description="H-T-H motif" evidence="4">
    <location>
        <begin position="45"/>
        <end position="64"/>
    </location>
</feature>
<evidence type="ECO:0000313" key="7">
    <source>
        <dbReference type="Proteomes" id="UP001369736"/>
    </source>
</evidence>
<proteinExistence type="predicted"/>
<evidence type="ECO:0000256" key="4">
    <source>
        <dbReference type="PROSITE-ProRule" id="PRU00335"/>
    </source>
</evidence>
<dbReference type="Pfam" id="PF00440">
    <property type="entry name" value="TetR_N"/>
    <property type="match status" value="1"/>
</dbReference>
<feature type="domain" description="HTH tetR-type" evidence="5">
    <location>
        <begin position="23"/>
        <end position="82"/>
    </location>
</feature>
<reference evidence="6 7" key="1">
    <citation type="submission" date="2024-03" db="EMBL/GenBank/DDBJ databases">
        <title>Actinomycetospora sp. OC33-EN07, a novel actinomycete isolated from wild orchid (Aerides multiflora).</title>
        <authorList>
            <person name="Suriyachadkun C."/>
        </authorList>
    </citation>
    <scope>NUCLEOTIDE SEQUENCE [LARGE SCALE GENOMIC DNA]</scope>
    <source>
        <strain evidence="6 7">OC33-EN07</strain>
    </source>
</reference>
<comment type="caution">
    <text evidence="6">The sequence shown here is derived from an EMBL/GenBank/DDBJ whole genome shotgun (WGS) entry which is preliminary data.</text>
</comment>
<evidence type="ECO:0000256" key="2">
    <source>
        <dbReference type="ARBA" id="ARBA00023125"/>
    </source>
</evidence>
<dbReference type="SUPFAM" id="SSF48498">
    <property type="entry name" value="Tetracyclin repressor-like, C-terminal domain"/>
    <property type="match status" value="1"/>
</dbReference>
<keyword evidence="2 4" id="KW-0238">DNA-binding</keyword>
<dbReference type="Proteomes" id="UP001369736">
    <property type="component" value="Unassembled WGS sequence"/>
</dbReference>
<evidence type="ECO:0000313" key="6">
    <source>
        <dbReference type="EMBL" id="MEJ2864247.1"/>
    </source>
</evidence>
<dbReference type="InterPro" id="IPR050109">
    <property type="entry name" value="HTH-type_TetR-like_transc_reg"/>
</dbReference>
<sequence>MSEQPDRAVGDGTPPRRRRVDARQNMDALVAAATAVFADEGVDAPAKQITDRAGLGVGTLYRHFPRRSDLVLAVLRHEIDTCADAVATLGAAHDPETALVAWLDRYTALLAHKQGLAHALHSEDPAFEALRGHFDARIEPALRPLLAAAAATGRVRDDLDAQELLHAVALLCLPVPGEEPGHRDRRLAVFLDGLRCTSAGEGPAPSPPARRPS</sequence>
<keyword evidence="7" id="KW-1185">Reference proteome</keyword>
<dbReference type="PROSITE" id="PS50977">
    <property type="entry name" value="HTH_TETR_2"/>
    <property type="match status" value="1"/>
</dbReference>
<dbReference type="Gene3D" id="1.10.357.10">
    <property type="entry name" value="Tetracycline Repressor, domain 2"/>
    <property type="match status" value="1"/>
</dbReference>
<dbReference type="Pfam" id="PF21597">
    <property type="entry name" value="TetR_C_43"/>
    <property type="match status" value="1"/>
</dbReference>
<dbReference type="RefSeq" id="WP_337705611.1">
    <property type="nucleotide sequence ID" value="NZ_JBBEGM010000011.1"/>
</dbReference>
<dbReference type="InterPro" id="IPR001647">
    <property type="entry name" value="HTH_TetR"/>
</dbReference>
<evidence type="ECO:0000256" key="1">
    <source>
        <dbReference type="ARBA" id="ARBA00023015"/>
    </source>
</evidence>
<dbReference type="EMBL" id="JBBEGM010000011">
    <property type="protein sequence ID" value="MEJ2864247.1"/>
    <property type="molecule type" value="Genomic_DNA"/>
</dbReference>